<gene>
    <name evidence="1" type="ORF">SMC1_09330</name>
</gene>
<evidence type="ECO:0008006" key="3">
    <source>
        <dbReference type="Google" id="ProtNLM"/>
    </source>
</evidence>
<organism evidence="1 2">
    <name type="scientific">Candidatus Cryosericum septentrionale</name>
    <dbReference type="NCBI Taxonomy" id="2290913"/>
    <lineage>
        <taxon>Bacteria</taxon>
        <taxon>Pseudomonadati</taxon>
        <taxon>Caldisericota/Cryosericota group</taxon>
        <taxon>Candidatus Cryosericota</taxon>
        <taxon>Candidatus Cryosericia</taxon>
        <taxon>Candidatus Cryosericales</taxon>
        <taxon>Candidatus Cryosericaceae</taxon>
        <taxon>Candidatus Cryosericum</taxon>
    </lineage>
</organism>
<keyword evidence="2" id="KW-1185">Reference proteome</keyword>
<dbReference type="AlphaFoldDB" id="A0A398DJP0"/>
<dbReference type="EMBL" id="QXIY01000043">
    <property type="protein sequence ID" value="RIE15886.1"/>
    <property type="molecule type" value="Genomic_DNA"/>
</dbReference>
<dbReference type="Proteomes" id="UP000266113">
    <property type="component" value="Unassembled WGS sequence"/>
</dbReference>
<evidence type="ECO:0000313" key="2">
    <source>
        <dbReference type="Proteomes" id="UP000266113"/>
    </source>
</evidence>
<reference evidence="1 2" key="1">
    <citation type="submission" date="2018-09" db="EMBL/GenBank/DDBJ databases">
        <title>Discovery and Ecogenomic Context for Candidatus Cryosericales, a Global Caldiserica Order Active in Thawing Permafrost.</title>
        <authorList>
            <person name="Martinez M.A."/>
            <person name="Woodcroft B.J."/>
            <person name="Ignacio Espinoza J.C."/>
            <person name="Zayed A."/>
            <person name="Singleton C.M."/>
            <person name="Boyd J."/>
            <person name="Li Y.-F."/>
            <person name="Purvine S."/>
            <person name="Maughan H."/>
            <person name="Hodgkins S.B."/>
            <person name="Anderson D."/>
            <person name="Sederholm M."/>
            <person name="Temperton B."/>
            <person name="Saleska S.R."/>
            <person name="Tyson G.W."/>
            <person name="Rich V.I."/>
        </authorList>
    </citation>
    <scope>NUCLEOTIDE SEQUENCE [LARGE SCALE GENOMIC DNA]</scope>
    <source>
        <strain evidence="1 2">SMC1</strain>
    </source>
</reference>
<sequence>MGQGLARETPDAKSVFAAATGFDESAALLHQANNRVLSGPQRYVTTPYLWPGVVCDALAVELYMKCLAVLERGDCLRTHSLRILFADLSPDSQAEIAQTFERLIAANPLAQAMKAQVPKVSFAIHDVLREMDLVFEQARYVYENQLRGAYGLGELAQAVRKRILELGGAA</sequence>
<accession>A0A398DJP0</accession>
<protein>
    <recommendedName>
        <fullName evidence="3">HEPN domain-containing protein</fullName>
    </recommendedName>
</protein>
<proteinExistence type="predicted"/>
<dbReference type="RefSeq" id="WP_119086499.1">
    <property type="nucleotide sequence ID" value="NZ_QXIY01000043.1"/>
</dbReference>
<comment type="caution">
    <text evidence="1">The sequence shown here is derived from an EMBL/GenBank/DDBJ whole genome shotgun (WGS) entry which is preliminary data.</text>
</comment>
<evidence type="ECO:0000313" key="1">
    <source>
        <dbReference type="EMBL" id="RIE15886.1"/>
    </source>
</evidence>
<dbReference type="OrthoDB" id="7063354at2"/>
<name>A0A398DJP0_9BACT</name>